<feature type="compositionally biased region" description="Low complexity" evidence="1">
    <location>
        <begin position="1"/>
        <end position="25"/>
    </location>
</feature>
<sequence>QDQYAQQGQFNQAQPQNGQQHFNQGANEEVTEQQFNQNQ</sequence>
<protein>
    <submittedName>
        <fullName evidence="2">TM2 protein</fullName>
    </submittedName>
</protein>
<organism evidence="2">
    <name type="scientific">human gut metagenome</name>
    <dbReference type="NCBI Taxonomy" id="408170"/>
    <lineage>
        <taxon>unclassified sequences</taxon>
        <taxon>metagenomes</taxon>
        <taxon>organismal metagenomes</taxon>
    </lineage>
</organism>
<dbReference type="EMBL" id="AZMM01016856">
    <property type="protein sequence ID" value="ETJ27827.1"/>
    <property type="molecule type" value="Genomic_DNA"/>
</dbReference>
<feature type="region of interest" description="Disordered" evidence="1">
    <location>
        <begin position="1"/>
        <end position="39"/>
    </location>
</feature>
<name>W1XBW0_9ZZZZ</name>
<evidence type="ECO:0000313" key="2">
    <source>
        <dbReference type="EMBL" id="ETJ27827.1"/>
    </source>
</evidence>
<gene>
    <name evidence="2" type="ORF">Q604_UNBC16856G0001</name>
</gene>
<feature type="non-terminal residue" evidence="2">
    <location>
        <position position="1"/>
    </location>
</feature>
<evidence type="ECO:0000256" key="1">
    <source>
        <dbReference type="SAM" id="MobiDB-lite"/>
    </source>
</evidence>
<comment type="caution">
    <text evidence="2">The sequence shown here is derived from an EMBL/GenBank/DDBJ whole genome shotgun (WGS) entry which is preliminary data.</text>
</comment>
<accession>W1XBW0</accession>
<reference evidence="2" key="1">
    <citation type="submission" date="2013-12" db="EMBL/GenBank/DDBJ databases">
        <title>A Varibaculum cambriense genome reconstructed from a premature infant gut community with otherwise low bacterial novelty that shifts toward anaerobic metabolism during the third week of life.</title>
        <authorList>
            <person name="Brown C.T."/>
            <person name="Sharon I."/>
            <person name="Thomas B.C."/>
            <person name="Castelle C.J."/>
            <person name="Morowitz M.J."/>
            <person name="Banfield J.F."/>
        </authorList>
    </citation>
    <scope>NUCLEOTIDE SEQUENCE</scope>
</reference>
<proteinExistence type="predicted"/>
<dbReference type="AlphaFoldDB" id="W1XBW0"/>